<dbReference type="Proteomes" id="UP000184286">
    <property type="component" value="Unassembled WGS sequence"/>
</dbReference>
<dbReference type="AlphaFoldDB" id="A0A1V6MZ42"/>
<evidence type="ECO:0000313" key="2">
    <source>
        <dbReference type="EMBL" id="OQD57674.1"/>
    </source>
</evidence>
<evidence type="ECO:0000313" key="3">
    <source>
        <dbReference type="Proteomes" id="UP000184286"/>
    </source>
</evidence>
<dbReference type="RefSeq" id="WP_073497530.1">
    <property type="nucleotide sequence ID" value="NZ_MPOH02000002.1"/>
</dbReference>
<reference evidence="3" key="1">
    <citation type="submission" date="2016-11" db="EMBL/GenBank/DDBJ databases">
        <authorList>
            <person name="Schniete J.K."/>
            <person name="Salih T."/>
            <person name="Algora Gallardo L."/>
            <person name="Martinez Fernandez S."/>
            <person name="Herron P.R."/>
        </authorList>
    </citation>
    <scope>NUCLEOTIDE SEQUENCE [LARGE SCALE GENOMIC DNA]</scope>
    <source>
        <strain evidence="3">DSM 41896</strain>
    </source>
</reference>
<feature type="region of interest" description="Disordered" evidence="1">
    <location>
        <begin position="50"/>
        <end position="80"/>
    </location>
</feature>
<accession>A0A1V6MZ42</accession>
<gene>
    <name evidence="2" type="ORF">BM536_000800</name>
</gene>
<sequence>MTGTIPNLGRDKVSLGVTPTLWWNDDFPLIDIGIPFEQCVSEMALVMTSAPPSRSRAARARRTRARSRMNAMDSRRTIRS</sequence>
<dbReference type="EMBL" id="MPOH02000002">
    <property type="protein sequence ID" value="OQD57674.1"/>
    <property type="molecule type" value="Genomic_DNA"/>
</dbReference>
<feature type="compositionally biased region" description="Basic residues" evidence="1">
    <location>
        <begin position="56"/>
        <end position="67"/>
    </location>
</feature>
<dbReference type="STRING" id="114686.BM536_000800"/>
<evidence type="ECO:0000256" key="1">
    <source>
        <dbReference type="SAM" id="MobiDB-lite"/>
    </source>
</evidence>
<comment type="caution">
    <text evidence="2">The sequence shown here is derived from an EMBL/GenBank/DDBJ whole genome shotgun (WGS) entry which is preliminary data.</text>
</comment>
<organism evidence="2 3">
    <name type="scientific">Streptomyces phaeoluteigriseus</name>
    <dbReference type="NCBI Taxonomy" id="114686"/>
    <lineage>
        <taxon>Bacteria</taxon>
        <taxon>Bacillati</taxon>
        <taxon>Actinomycetota</taxon>
        <taxon>Actinomycetes</taxon>
        <taxon>Kitasatosporales</taxon>
        <taxon>Streptomycetaceae</taxon>
        <taxon>Streptomyces</taxon>
        <taxon>Streptomyces aurantiacus group</taxon>
    </lineage>
</organism>
<proteinExistence type="predicted"/>
<reference evidence="2 3" key="2">
    <citation type="submission" date="2017-02" db="EMBL/GenBank/DDBJ databases">
        <title>Draft genome sequence of Streptomyces phaeoluteigriseus type strain DSM41896.</title>
        <authorList>
            <person name="Salih T.S."/>
            <person name="Algora Gallardo L."/>
            <person name="Melo Santos T."/>
            <person name="Filgueira Martinez S."/>
            <person name="Herron P.R."/>
        </authorList>
    </citation>
    <scope>NUCLEOTIDE SEQUENCE [LARGE SCALE GENOMIC DNA]</scope>
    <source>
        <strain evidence="2 3">DSM 41896</strain>
    </source>
</reference>
<name>A0A1V6MZ42_9ACTN</name>
<protein>
    <submittedName>
        <fullName evidence="2">Uncharacterized protein</fullName>
    </submittedName>
</protein>